<evidence type="ECO:0000256" key="2">
    <source>
        <dbReference type="ARBA" id="ARBA00022692"/>
    </source>
</evidence>
<feature type="transmembrane region" description="Helical" evidence="5">
    <location>
        <begin position="287"/>
        <end position="305"/>
    </location>
</feature>
<sequence length="411" mass="43684">MVALSGGTPPVPAPDAARPVPWYRAVPGWGSLMALGFIFWAALQLRHVVLGPAAEAHDTGITPERLIAALFELLTGLLIIQGACEALVQSVERFGARFKWDGFVAGTVGSLLATLPEFVVIALLVSVEPMVAFTVPLVTIFNNSLAFSIYSFFLPKSQEGCFVMPRAITKAGGEVLIAAAGIAAVLGLAMLGLRGETHKTELAGTDLFVIGIGLLIIFGYYNFSLIRHFARGPEDEQPADPHTRNLPTGWGGIIGLFVLGIVGAVLGGEAISGFADTAINAFKLPSVPTAIGLAFFAGISEYVIVFKAHRKGELGIALSNVFGGITQVMFFLWPFSLIVIGLFGVAGGADAAQFAILINFQTTMLVLLMFPLFYVLLEYIEEDHTLSNLDAAAMTVIYGLLLYILIFMSGA</sequence>
<feature type="transmembrane region" description="Helical" evidence="5">
    <location>
        <begin position="389"/>
        <end position="408"/>
    </location>
</feature>
<protein>
    <recommendedName>
        <fullName evidence="6">Sodium/calcium exchanger membrane region domain-containing protein</fullName>
    </recommendedName>
</protein>
<dbReference type="GO" id="GO:0016020">
    <property type="term" value="C:membrane"/>
    <property type="evidence" value="ECO:0007669"/>
    <property type="project" value="UniProtKB-SubCell"/>
</dbReference>
<dbReference type="Pfam" id="PF01699">
    <property type="entry name" value="Na_Ca_ex"/>
    <property type="match status" value="1"/>
</dbReference>
<evidence type="ECO:0000256" key="4">
    <source>
        <dbReference type="ARBA" id="ARBA00023136"/>
    </source>
</evidence>
<feature type="transmembrane region" description="Helical" evidence="5">
    <location>
        <begin position="26"/>
        <end position="46"/>
    </location>
</feature>
<feature type="transmembrane region" description="Helical" evidence="5">
    <location>
        <begin position="100"/>
        <end position="125"/>
    </location>
</feature>
<evidence type="ECO:0000256" key="1">
    <source>
        <dbReference type="ARBA" id="ARBA00004141"/>
    </source>
</evidence>
<feature type="transmembrane region" description="Helical" evidence="5">
    <location>
        <begin position="247"/>
        <end position="267"/>
    </location>
</feature>
<feature type="transmembrane region" description="Helical" evidence="5">
    <location>
        <begin position="351"/>
        <end position="377"/>
    </location>
</feature>
<proteinExistence type="predicted"/>
<dbReference type="GO" id="GO:0055085">
    <property type="term" value="P:transmembrane transport"/>
    <property type="evidence" value="ECO:0007669"/>
    <property type="project" value="InterPro"/>
</dbReference>
<evidence type="ECO:0000313" key="7">
    <source>
        <dbReference type="EMBL" id="CAA9236567.1"/>
    </source>
</evidence>
<comment type="subcellular location">
    <subcellularLocation>
        <location evidence="1">Membrane</location>
        <topology evidence="1">Multi-pass membrane protein</topology>
    </subcellularLocation>
</comment>
<evidence type="ECO:0000256" key="3">
    <source>
        <dbReference type="ARBA" id="ARBA00022989"/>
    </source>
</evidence>
<keyword evidence="2 5" id="KW-0812">Transmembrane</keyword>
<organism evidence="7">
    <name type="scientific">uncultured Chloroflexota bacterium</name>
    <dbReference type="NCBI Taxonomy" id="166587"/>
    <lineage>
        <taxon>Bacteria</taxon>
        <taxon>Bacillati</taxon>
        <taxon>Chloroflexota</taxon>
        <taxon>environmental samples</taxon>
    </lineage>
</organism>
<gene>
    <name evidence="7" type="ORF">AVDCRST_MAG77-1498</name>
</gene>
<name>A0A6J4HYL0_9CHLR</name>
<accession>A0A6J4HYL0</accession>
<feature type="transmembrane region" description="Helical" evidence="5">
    <location>
        <begin position="207"/>
        <end position="226"/>
    </location>
</feature>
<evidence type="ECO:0000256" key="5">
    <source>
        <dbReference type="SAM" id="Phobius"/>
    </source>
</evidence>
<feature type="transmembrane region" description="Helical" evidence="5">
    <location>
        <begin position="175"/>
        <end position="195"/>
    </location>
</feature>
<dbReference type="EMBL" id="CADCTC010000083">
    <property type="protein sequence ID" value="CAA9236567.1"/>
    <property type="molecule type" value="Genomic_DNA"/>
</dbReference>
<feature type="transmembrane region" description="Helical" evidence="5">
    <location>
        <begin position="317"/>
        <end position="345"/>
    </location>
</feature>
<dbReference type="AlphaFoldDB" id="A0A6J4HYL0"/>
<evidence type="ECO:0000259" key="6">
    <source>
        <dbReference type="Pfam" id="PF01699"/>
    </source>
</evidence>
<keyword evidence="3 5" id="KW-1133">Transmembrane helix</keyword>
<dbReference type="InterPro" id="IPR004837">
    <property type="entry name" value="NaCa_Exmemb"/>
</dbReference>
<feature type="transmembrane region" description="Helical" evidence="5">
    <location>
        <begin position="131"/>
        <end position="154"/>
    </location>
</feature>
<keyword evidence="4 5" id="KW-0472">Membrane</keyword>
<feature type="domain" description="Sodium/calcium exchanger membrane region" evidence="6">
    <location>
        <begin position="254"/>
        <end position="406"/>
    </location>
</feature>
<reference evidence="7" key="1">
    <citation type="submission" date="2020-02" db="EMBL/GenBank/DDBJ databases">
        <authorList>
            <person name="Meier V. D."/>
        </authorList>
    </citation>
    <scope>NUCLEOTIDE SEQUENCE</scope>
    <source>
        <strain evidence="7">AVDCRST_MAG77</strain>
    </source>
</reference>